<comment type="caution">
    <text evidence="2">The sequence shown here is derived from an EMBL/GenBank/DDBJ whole genome shotgun (WGS) entry which is preliminary data.</text>
</comment>
<feature type="non-terminal residue" evidence="2">
    <location>
        <position position="98"/>
    </location>
</feature>
<dbReference type="EMBL" id="JOJR01007185">
    <property type="protein sequence ID" value="RCN26472.1"/>
    <property type="molecule type" value="Genomic_DNA"/>
</dbReference>
<name>A0A368F333_ANCCA</name>
<keyword evidence="1" id="KW-0472">Membrane</keyword>
<protein>
    <submittedName>
        <fullName evidence="2">Uncharacterized protein</fullName>
    </submittedName>
</protein>
<dbReference type="OrthoDB" id="5840375at2759"/>
<reference evidence="2 3" key="1">
    <citation type="submission" date="2014-10" db="EMBL/GenBank/DDBJ databases">
        <title>Draft genome of the hookworm Ancylostoma caninum.</title>
        <authorList>
            <person name="Mitreva M."/>
        </authorList>
    </citation>
    <scope>NUCLEOTIDE SEQUENCE [LARGE SCALE GENOMIC DNA]</scope>
    <source>
        <strain evidence="2 3">Baltimore</strain>
    </source>
</reference>
<dbReference type="Proteomes" id="UP000252519">
    <property type="component" value="Unassembled WGS sequence"/>
</dbReference>
<sequence>MGASYEASGDGLVTLTYSGLLFFVLRHDDSKPVSPSSKGASPDLISLTYSPVIWSVAMIYLFSMEVRTVCETWIPLYITENRMSLATFQVLYEIGGYV</sequence>
<keyword evidence="1" id="KW-1133">Transmembrane helix</keyword>
<dbReference type="STRING" id="29170.A0A368F333"/>
<organism evidence="2 3">
    <name type="scientific">Ancylostoma caninum</name>
    <name type="common">Dog hookworm</name>
    <dbReference type="NCBI Taxonomy" id="29170"/>
    <lineage>
        <taxon>Eukaryota</taxon>
        <taxon>Metazoa</taxon>
        <taxon>Ecdysozoa</taxon>
        <taxon>Nematoda</taxon>
        <taxon>Chromadorea</taxon>
        <taxon>Rhabditida</taxon>
        <taxon>Rhabditina</taxon>
        <taxon>Rhabditomorpha</taxon>
        <taxon>Strongyloidea</taxon>
        <taxon>Ancylostomatidae</taxon>
        <taxon>Ancylostomatinae</taxon>
        <taxon>Ancylostoma</taxon>
    </lineage>
</organism>
<accession>A0A368F333</accession>
<dbReference type="InterPro" id="IPR036259">
    <property type="entry name" value="MFS_trans_sf"/>
</dbReference>
<feature type="transmembrane region" description="Helical" evidence="1">
    <location>
        <begin position="7"/>
        <end position="24"/>
    </location>
</feature>
<evidence type="ECO:0000256" key="1">
    <source>
        <dbReference type="SAM" id="Phobius"/>
    </source>
</evidence>
<keyword evidence="3" id="KW-1185">Reference proteome</keyword>
<keyword evidence="1" id="KW-0812">Transmembrane</keyword>
<dbReference type="AlphaFoldDB" id="A0A368F333"/>
<feature type="transmembrane region" description="Helical" evidence="1">
    <location>
        <begin position="44"/>
        <end position="62"/>
    </location>
</feature>
<evidence type="ECO:0000313" key="2">
    <source>
        <dbReference type="EMBL" id="RCN26472.1"/>
    </source>
</evidence>
<proteinExistence type="predicted"/>
<gene>
    <name evidence="2" type="ORF">ANCCAN_27801</name>
</gene>
<evidence type="ECO:0000313" key="3">
    <source>
        <dbReference type="Proteomes" id="UP000252519"/>
    </source>
</evidence>
<dbReference type="Gene3D" id="1.20.1250.20">
    <property type="entry name" value="MFS general substrate transporter like domains"/>
    <property type="match status" value="1"/>
</dbReference>